<keyword evidence="1" id="KW-0812">Transmembrane</keyword>
<evidence type="ECO:0000256" key="1">
    <source>
        <dbReference type="SAM" id="Phobius"/>
    </source>
</evidence>
<sequence>MKLFKSMNKKESLNWKKAAILGFYTFLLLLTVNYIFYLRMDKGLISSRSIFWSGLVVAFGYDALLNIKDKIKPGYKAPGS</sequence>
<dbReference type="Proteomes" id="UP000192486">
    <property type="component" value="Chromosome"/>
</dbReference>
<protein>
    <submittedName>
        <fullName evidence="2">Uncharacterized protein</fullName>
    </submittedName>
</protein>
<keyword evidence="1" id="KW-0472">Membrane</keyword>
<dbReference type="EMBL" id="CP015108">
    <property type="protein sequence ID" value="ARF13281.1"/>
    <property type="molecule type" value="Genomic_DNA"/>
</dbReference>
<keyword evidence="3" id="KW-1185">Reference proteome</keyword>
<evidence type="ECO:0000313" key="2">
    <source>
        <dbReference type="EMBL" id="ARF13281.1"/>
    </source>
</evidence>
<organism evidence="2 3">
    <name type="scientific">Sporosarcina ureae</name>
    <dbReference type="NCBI Taxonomy" id="1571"/>
    <lineage>
        <taxon>Bacteria</taxon>
        <taxon>Bacillati</taxon>
        <taxon>Bacillota</taxon>
        <taxon>Bacilli</taxon>
        <taxon>Bacillales</taxon>
        <taxon>Caryophanaceae</taxon>
        <taxon>Sporosarcina</taxon>
    </lineage>
</organism>
<name>A0ABM6JSX4_SPOUR</name>
<keyword evidence="1" id="KW-1133">Transmembrane helix</keyword>
<proteinExistence type="predicted"/>
<accession>A0ABM6JSX4</accession>
<evidence type="ECO:0000313" key="3">
    <source>
        <dbReference type="Proteomes" id="UP000192486"/>
    </source>
</evidence>
<feature type="transmembrane region" description="Helical" evidence="1">
    <location>
        <begin position="50"/>
        <end position="67"/>
    </location>
</feature>
<feature type="transmembrane region" description="Helical" evidence="1">
    <location>
        <begin position="21"/>
        <end position="38"/>
    </location>
</feature>
<gene>
    <name evidence="2" type="ORF">SporoS204_03250</name>
</gene>
<reference evidence="2 3" key="1">
    <citation type="submission" date="2016-04" db="EMBL/GenBank/DDBJ databases">
        <title>Comparative Genomics and Epigenetics of Sporosarcina ureae.</title>
        <authorList>
            <person name="Oliver A.S."/>
            <person name="Cooper K.K."/>
        </authorList>
    </citation>
    <scope>NUCLEOTIDE SEQUENCE [LARGE SCALE GENOMIC DNA]</scope>
    <source>
        <strain evidence="2 3">S204</strain>
    </source>
</reference>